<evidence type="ECO:0000313" key="6">
    <source>
        <dbReference type="Proteomes" id="UP000005756"/>
    </source>
</evidence>
<dbReference type="AlphaFoldDB" id="A0A265E042"/>
<keyword evidence="2" id="KW-0067">ATP-binding</keyword>
<dbReference type="GO" id="GO:0005737">
    <property type="term" value="C:cytoplasm"/>
    <property type="evidence" value="ECO:0007669"/>
    <property type="project" value="TreeGrafter"/>
</dbReference>
<dbReference type="Proteomes" id="UP000216538">
    <property type="component" value="Unassembled WGS sequence"/>
</dbReference>
<evidence type="ECO:0000256" key="2">
    <source>
        <dbReference type="PROSITE-ProRule" id="PRU00409"/>
    </source>
</evidence>
<dbReference type="PANTHER" id="PTHR21621">
    <property type="entry name" value="RIBOSOMAL PROTEIN S6 MODIFICATION PROTEIN"/>
    <property type="match status" value="1"/>
</dbReference>
<dbReference type="InterPro" id="IPR039523">
    <property type="entry name" value="RimK-rel_E_lig_ATP-grasp"/>
</dbReference>
<dbReference type="GO" id="GO:0046872">
    <property type="term" value="F:metal ion binding"/>
    <property type="evidence" value="ECO:0007669"/>
    <property type="project" value="InterPro"/>
</dbReference>
<dbReference type="GO" id="GO:0009432">
    <property type="term" value="P:SOS response"/>
    <property type="evidence" value="ECO:0007669"/>
    <property type="project" value="TreeGrafter"/>
</dbReference>
<dbReference type="SUPFAM" id="SSF56059">
    <property type="entry name" value="Glutathione synthetase ATP-binding domain-like"/>
    <property type="match status" value="1"/>
</dbReference>
<dbReference type="PROSITE" id="PS50975">
    <property type="entry name" value="ATP_GRASP"/>
    <property type="match status" value="1"/>
</dbReference>
<dbReference type="RefSeq" id="WP_007114247.1">
    <property type="nucleotide sequence ID" value="NZ_JH393259.1"/>
</dbReference>
<reference evidence="4 6" key="1">
    <citation type="submission" date="2011-10" db="EMBL/GenBank/DDBJ databases">
        <authorList>
            <person name="Quillaguamn J."/>
            <person name="Guzmn D."/>
            <person name="Balderrama-Subieta A."/>
            <person name="Cardona-Ortuo C."/>
            <person name="Guevara-Martnez M."/>
            <person name="Callisaya-Quispe N."/>
        </authorList>
    </citation>
    <scope>NUCLEOTIDE SEQUENCE [LARGE SCALE GENOMIC DNA]</scope>
    <source>
        <strain evidence="4 6">LC1</strain>
    </source>
</reference>
<evidence type="ECO:0000313" key="5">
    <source>
        <dbReference type="EMBL" id="OZT74964.1"/>
    </source>
</evidence>
<dbReference type="OrthoDB" id="336227at2"/>
<dbReference type="InterPro" id="IPR011758">
    <property type="entry name" value="RimK-rel_E_lig"/>
</dbReference>
<dbReference type="Gene3D" id="3.30.470.20">
    <property type="entry name" value="ATP-grasp fold, B domain"/>
    <property type="match status" value="1"/>
</dbReference>
<evidence type="ECO:0000256" key="1">
    <source>
        <dbReference type="ARBA" id="ARBA00023211"/>
    </source>
</evidence>
<keyword evidence="1" id="KW-0464">Manganese</keyword>
<dbReference type="PANTHER" id="PTHR21621:SF0">
    <property type="entry name" value="BETA-CITRYLGLUTAMATE SYNTHASE B-RELATED"/>
    <property type="match status" value="1"/>
</dbReference>
<evidence type="ECO:0000259" key="3">
    <source>
        <dbReference type="PROSITE" id="PS50975"/>
    </source>
</evidence>
<feature type="domain" description="ATP-grasp" evidence="3">
    <location>
        <begin position="48"/>
        <end position="303"/>
    </location>
</feature>
<evidence type="ECO:0000313" key="7">
    <source>
        <dbReference type="Proteomes" id="UP000216538"/>
    </source>
</evidence>
<dbReference type="Proteomes" id="UP000005756">
    <property type="component" value="Unassembled WGS sequence"/>
</dbReference>
<dbReference type="STRING" id="1072583.KUC_3315"/>
<keyword evidence="7" id="KW-1185">Reference proteome</keyword>
<dbReference type="EMBL" id="JH393259">
    <property type="protein sequence ID" value="EHJ91758.1"/>
    <property type="molecule type" value="Genomic_DNA"/>
</dbReference>
<dbReference type="InterPro" id="IPR011761">
    <property type="entry name" value="ATP-grasp"/>
</dbReference>
<proteinExistence type="predicted"/>
<organism evidence="4 6">
    <name type="scientific">Vreelandella boliviensis LC1</name>
    <dbReference type="NCBI Taxonomy" id="1072583"/>
    <lineage>
        <taxon>Bacteria</taxon>
        <taxon>Pseudomonadati</taxon>
        <taxon>Pseudomonadota</taxon>
        <taxon>Gammaproteobacteria</taxon>
        <taxon>Oceanospirillales</taxon>
        <taxon>Halomonadaceae</taxon>
        <taxon>Vreelandella</taxon>
    </lineage>
</organism>
<keyword evidence="2" id="KW-0547">Nucleotide-binding</keyword>
<gene>
    <name evidence="5" type="ORF">CE457_07475</name>
    <name evidence="4" type="ORF">KUC_3315</name>
</gene>
<protein>
    <submittedName>
        <fullName evidence="5">Alpha-L-glutamate ligase-like protein</fullName>
    </submittedName>
</protein>
<sequence>MSWLTNWTWPTRLRDKGIIGMNRRNIRYIGRYNSRRLYPLVDDKLKTKLLAQQYGITTPELIGTVTTQFGVKHIGEMLTGHAGFVIKPAKGSGGKGILVIEKVEDNAFIKPSGAKLSLTDVERHVSNILSGLYSLGGSPDVAVIETLINFDESLMDYTYEGVPDIRVIVFKGYPVMAMMRLSTAASDGKANLHQGAVGVGLNIATGAALRAVQFDRPCYSHPDTGHDLASLVVPQWETLLNLAAGCYEMTGLGYLGTDMVLDRKYGPMLLELNARPGLAIQMTNGEGLRRRLDLIERQPDGVPPKQRVAFAQHHFARQSELVDSKPVESSDTTSTGA</sequence>
<accession>A0A265E042</accession>
<name>A0A265E042_9GAMM</name>
<dbReference type="GO" id="GO:0018169">
    <property type="term" value="F:ribosomal S6-glutamic acid ligase activity"/>
    <property type="evidence" value="ECO:0007669"/>
    <property type="project" value="TreeGrafter"/>
</dbReference>
<dbReference type="NCBIfam" id="TIGR02291">
    <property type="entry name" value="rimK_rel_E_lig"/>
    <property type="match status" value="1"/>
</dbReference>
<dbReference type="Pfam" id="PF14397">
    <property type="entry name" value="ATPgrasp_ST"/>
    <property type="match status" value="1"/>
</dbReference>
<evidence type="ECO:0000313" key="4">
    <source>
        <dbReference type="EMBL" id="EHJ91758.1"/>
    </source>
</evidence>
<dbReference type="EMBL" id="NPEY01000004">
    <property type="protein sequence ID" value="OZT74964.1"/>
    <property type="molecule type" value="Genomic_DNA"/>
</dbReference>
<reference evidence="5 7" key="2">
    <citation type="submission" date="2017-07" db="EMBL/GenBank/DDBJ databases">
        <title>Shotgun whole genome sequences of three halophilic bacterial isolates.</title>
        <authorList>
            <person name="Pozzo T."/>
            <person name="Higdon S.M."/>
            <person name="Quillaguaman J."/>
        </authorList>
    </citation>
    <scope>NUCLEOTIDE SEQUENCE [LARGE SCALE GENOMIC DNA]</scope>
    <source>
        <strain evidence="5 7">LC1</strain>
    </source>
</reference>
<dbReference type="GO" id="GO:0005524">
    <property type="term" value="F:ATP binding"/>
    <property type="evidence" value="ECO:0007669"/>
    <property type="project" value="UniProtKB-UniRule"/>
</dbReference>